<dbReference type="EMBL" id="LOMK01000001">
    <property type="protein sequence ID" value="KYN24615.1"/>
    <property type="molecule type" value="Genomic_DNA"/>
</dbReference>
<gene>
    <name evidence="1" type="ORF">AUQ44_01515</name>
</gene>
<proteinExistence type="predicted"/>
<accession>A0A151JFU3</accession>
<name>A0A151JFU3_9VIBR</name>
<dbReference type="AlphaFoldDB" id="A0A151JFU3"/>
<organism evidence="1 2">
    <name type="scientific">Vibrio cidicii</name>
    <dbReference type="NCBI Taxonomy" id="1763883"/>
    <lineage>
        <taxon>Bacteria</taxon>
        <taxon>Pseudomonadati</taxon>
        <taxon>Pseudomonadota</taxon>
        <taxon>Gammaproteobacteria</taxon>
        <taxon>Vibrionales</taxon>
        <taxon>Vibrionaceae</taxon>
        <taxon>Vibrio</taxon>
    </lineage>
</organism>
<comment type="caution">
    <text evidence="1">The sequence shown here is derived from an EMBL/GenBank/DDBJ whole genome shotgun (WGS) entry which is preliminary data.</text>
</comment>
<sequence length="64" mass="7435">MISKRSELLVSALTQAQTVGRTFYDKMCIYLNLMIFFKIIRGFLRAEWALVVYGVLVAPPKFYL</sequence>
<evidence type="ECO:0000313" key="2">
    <source>
        <dbReference type="Proteomes" id="UP000075349"/>
    </source>
</evidence>
<reference evidence="2" key="1">
    <citation type="submission" date="2015-12" db="EMBL/GenBank/DDBJ databases">
        <authorList>
            <person name="Tarr C.L."/>
            <person name="Gladney L.M."/>
        </authorList>
    </citation>
    <scope>NUCLEOTIDE SEQUENCE [LARGE SCALE GENOMIC DNA]</scope>
    <source>
        <strain evidence="2">2756-81</strain>
    </source>
</reference>
<dbReference type="Proteomes" id="UP000075349">
    <property type="component" value="Unassembled WGS sequence"/>
</dbReference>
<protein>
    <submittedName>
        <fullName evidence="1">Uncharacterized protein</fullName>
    </submittedName>
</protein>
<evidence type="ECO:0000313" key="1">
    <source>
        <dbReference type="EMBL" id="KYN24615.1"/>
    </source>
</evidence>